<organism evidence="2 3">
    <name type="scientific">Sphingomonas piscis</name>
    <dbReference type="NCBI Taxonomy" id="2714943"/>
    <lineage>
        <taxon>Bacteria</taxon>
        <taxon>Pseudomonadati</taxon>
        <taxon>Pseudomonadota</taxon>
        <taxon>Alphaproteobacteria</taxon>
        <taxon>Sphingomonadales</taxon>
        <taxon>Sphingomonadaceae</taxon>
        <taxon>Sphingomonas</taxon>
    </lineage>
</organism>
<dbReference type="EMBL" id="CP049869">
    <property type="protein sequence ID" value="QIK79177.1"/>
    <property type="molecule type" value="Genomic_DNA"/>
</dbReference>
<name>A0A6G7YR17_9SPHN</name>
<evidence type="ECO:0000313" key="3">
    <source>
        <dbReference type="Proteomes" id="UP000503222"/>
    </source>
</evidence>
<dbReference type="AlphaFoldDB" id="A0A6G7YR17"/>
<dbReference type="InterPro" id="IPR046489">
    <property type="entry name" value="DUF6582"/>
</dbReference>
<accession>A0A6G7YR17</accession>
<dbReference type="RefSeq" id="WP_166411568.1">
    <property type="nucleotide sequence ID" value="NZ_CP049869.1"/>
</dbReference>
<evidence type="ECO:0000256" key="1">
    <source>
        <dbReference type="SAM" id="MobiDB-lite"/>
    </source>
</evidence>
<gene>
    <name evidence="2" type="ORF">G7077_09985</name>
</gene>
<evidence type="ECO:0000313" key="2">
    <source>
        <dbReference type="EMBL" id="QIK79177.1"/>
    </source>
</evidence>
<proteinExistence type="predicted"/>
<reference evidence="2 3" key="1">
    <citation type="submission" date="2020-03" db="EMBL/GenBank/DDBJ databases">
        <title>Sphingomonas sp. nov., isolated from fish.</title>
        <authorList>
            <person name="Hyun D.-W."/>
            <person name="Bae J.-W."/>
        </authorList>
    </citation>
    <scope>NUCLEOTIDE SEQUENCE [LARGE SCALE GENOMIC DNA]</scope>
    <source>
        <strain evidence="2 3">HDW15B</strain>
    </source>
</reference>
<dbReference type="Proteomes" id="UP000503222">
    <property type="component" value="Chromosome"/>
</dbReference>
<sequence length="80" mass="9157">MTELSEKQRDALDDEKFAFPKERKMPIEDASHVRNAVARFNQVEGVSDGERDAAWKRIKAAATKHGVELNESSWRELKSN</sequence>
<protein>
    <submittedName>
        <fullName evidence="2">Uncharacterized protein</fullName>
    </submittedName>
</protein>
<keyword evidence="3" id="KW-1185">Reference proteome</keyword>
<dbReference type="KEGG" id="spii:G7077_09985"/>
<dbReference type="Pfam" id="PF20223">
    <property type="entry name" value="DUF6582"/>
    <property type="match status" value="1"/>
</dbReference>
<feature type="region of interest" description="Disordered" evidence="1">
    <location>
        <begin position="1"/>
        <end position="20"/>
    </location>
</feature>